<dbReference type="Proteomes" id="UP000282837">
    <property type="component" value="Unassembled WGS sequence"/>
</dbReference>
<evidence type="ECO:0000313" key="2">
    <source>
        <dbReference type="Proteomes" id="UP000282837"/>
    </source>
</evidence>
<proteinExistence type="predicted"/>
<protein>
    <submittedName>
        <fullName evidence="1">Uncharacterized protein</fullName>
    </submittedName>
</protein>
<dbReference type="RefSeq" id="WP_127710446.1">
    <property type="nucleotide sequence ID" value="NZ_SACO01000011.1"/>
</dbReference>
<reference evidence="1 2" key="1">
    <citation type="submission" date="2019-01" db="EMBL/GenBank/DDBJ databases">
        <authorList>
            <person name="Chen W.-M."/>
        </authorList>
    </citation>
    <scope>NUCLEOTIDE SEQUENCE [LARGE SCALE GENOMIC DNA]</scope>
    <source>
        <strain evidence="1 2">FSY-9</strain>
    </source>
</reference>
<organism evidence="1 2">
    <name type="scientific">Novosphingobium umbonatum</name>
    <dbReference type="NCBI Taxonomy" id="1908524"/>
    <lineage>
        <taxon>Bacteria</taxon>
        <taxon>Pseudomonadati</taxon>
        <taxon>Pseudomonadota</taxon>
        <taxon>Alphaproteobacteria</taxon>
        <taxon>Sphingomonadales</taxon>
        <taxon>Sphingomonadaceae</taxon>
        <taxon>Novosphingobium</taxon>
    </lineage>
</organism>
<dbReference type="EMBL" id="SACO01000011">
    <property type="protein sequence ID" value="RVU03900.1"/>
    <property type="molecule type" value="Genomic_DNA"/>
</dbReference>
<gene>
    <name evidence="1" type="ORF">EOE18_13655</name>
</gene>
<sequence>MSTLALTSCWFTRHHAPLMMPKARVDDSFYAQCRHCKRPIFSMDGKQWHIDGGFNAETLGDAATSFLSIVDDLDAVIVARVPVPLSASEEDVEALKLKLREQYGLDEPGNTLSLRDNRRAVQLHQLHKHARAHGRAAAVPVAGIAPMPVPPAAGLPDLPQANA</sequence>
<evidence type="ECO:0000313" key="1">
    <source>
        <dbReference type="EMBL" id="RVU03900.1"/>
    </source>
</evidence>
<keyword evidence="2" id="KW-1185">Reference proteome</keyword>
<dbReference type="AlphaFoldDB" id="A0A437N1V5"/>
<accession>A0A437N1V5</accession>
<comment type="caution">
    <text evidence="1">The sequence shown here is derived from an EMBL/GenBank/DDBJ whole genome shotgun (WGS) entry which is preliminary data.</text>
</comment>
<dbReference type="OrthoDB" id="7508406at2"/>
<name>A0A437N1V5_9SPHN</name>